<dbReference type="SUPFAM" id="SSF46785">
    <property type="entry name" value="Winged helix' DNA-binding domain"/>
    <property type="match status" value="1"/>
</dbReference>
<dbReference type="Gene3D" id="1.10.10.10">
    <property type="entry name" value="Winged helix-like DNA-binding domain superfamily/Winged helix DNA-binding domain"/>
    <property type="match status" value="1"/>
</dbReference>
<dbReference type="InterPro" id="IPR052509">
    <property type="entry name" value="Metal_resp_DNA-bind_regulator"/>
</dbReference>
<dbReference type="RefSeq" id="WP_002669619.1">
    <property type="nucleotide sequence ID" value="NZ_CM001795.1"/>
</dbReference>
<dbReference type="AlphaFoldDB" id="A0A0E2E6P0"/>
<dbReference type="Pfam" id="PF03551">
    <property type="entry name" value="PadR"/>
    <property type="match status" value="1"/>
</dbReference>
<dbReference type="InterPro" id="IPR036388">
    <property type="entry name" value="WH-like_DNA-bd_sf"/>
</dbReference>
<dbReference type="GeneID" id="2740047"/>
<proteinExistence type="predicted"/>
<reference evidence="2" key="1">
    <citation type="submission" date="2012-01" db="EMBL/GenBank/DDBJ databases">
        <title>The Genome Sequence of Treponema denticola H-22.</title>
        <authorList>
            <consortium name="The Broad Institute Genome Sequencing Platform"/>
            <person name="Earl A."/>
            <person name="Ward D."/>
            <person name="Feldgarden M."/>
            <person name="Gevers D."/>
            <person name="Blanton J.M."/>
            <person name="Fenno C.J."/>
            <person name="Baranova O.V."/>
            <person name="Mathney J."/>
            <person name="Dewhirst F.E."/>
            <person name="Izard J."/>
            <person name="Young S.K."/>
            <person name="Zeng Q."/>
            <person name="Gargeya S."/>
            <person name="Fitzgerald M."/>
            <person name="Haas B."/>
            <person name="Abouelleil A."/>
            <person name="Alvarado L."/>
            <person name="Arachchi H.M."/>
            <person name="Berlin A."/>
            <person name="Chapman S.B."/>
            <person name="Gearin G."/>
            <person name="Goldberg J."/>
            <person name="Griggs A."/>
            <person name="Gujja S."/>
            <person name="Hansen M."/>
            <person name="Heiman D."/>
            <person name="Howarth C."/>
            <person name="Larimer J."/>
            <person name="Lui A."/>
            <person name="MacDonald P.J.P."/>
            <person name="McCowen C."/>
            <person name="Montmayeur A."/>
            <person name="Murphy C."/>
            <person name="Neiman D."/>
            <person name="Pearson M."/>
            <person name="Priest M."/>
            <person name="Roberts A."/>
            <person name="Saif S."/>
            <person name="Shea T."/>
            <person name="Sisk P."/>
            <person name="Stolte C."/>
            <person name="Sykes S."/>
            <person name="Wortman J."/>
            <person name="Nusbaum C."/>
            <person name="Birren B."/>
        </authorList>
    </citation>
    <scope>NUCLEOTIDE SEQUENCE [LARGE SCALE GENOMIC DNA]</scope>
    <source>
        <strain evidence="2">H-22</strain>
    </source>
</reference>
<dbReference type="InterPro" id="IPR036390">
    <property type="entry name" value="WH_DNA-bd_sf"/>
</dbReference>
<evidence type="ECO:0000313" key="2">
    <source>
        <dbReference type="EMBL" id="EMB35321.1"/>
    </source>
</evidence>
<protein>
    <recommendedName>
        <fullName evidence="1">Transcription regulator PadR N-terminal domain-containing protein</fullName>
    </recommendedName>
</protein>
<evidence type="ECO:0000259" key="1">
    <source>
        <dbReference type="Pfam" id="PF03551"/>
    </source>
</evidence>
<accession>A0A0E2E6P0</accession>
<organism evidence="2">
    <name type="scientific">Treponema denticola H-22</name>
    <dbReference type="NCBI Taxonomy" id="999432"/>
    <lineage>
        <taxon>Bacteria</taxon>
        <taxon>Pseudomonadati</taxon>
        <taxon>Spirochaetota</taxon>
        <taxon>Spirochaetia</taxon>
        <taxon>Spirochaetales</taxon>
        <taxon>Treponemataceae</taxon>
        <taxon>Treponema</taxon>
    </lineage>
</organism>
<dbReference type="PATRIC" id="fig|999432.5.peg.619"/>
<dbReference type="Proteomes" id="UP000011705">
    <property type="component" value="Chromosome"/>
</dbReference>
<gene>
    <name evidence="2" type="ORF">HMPREF9726_00596</name>
</gene>
<comment type="caution">
    <text evidence="2">The sequence shown here is derived from an EMBL/GenBank/DDBJ whole genome shotgun (WGS) entry which is preliminary data.</text>
</comment>
<dbReference type="EMBL" id="AGDV01000005">
    <property type="protein sequence ID" value="EMB35321.1"/>
    <property type="molecule type" value="Genomic_DNA"/>
</dbReference>
<feature type="domain" description="Transcription regulator PadR N-terminal" evidence="1">
    <location>
        <begin position="14"/>
        <end position="80"/>
    </location>
</feature>
<dbReference type="PANTHER" id="PTHR33169">
    <property type="entry name" value="PADR-FAMILY TRANSCRIPTIONAL REGULATOR"/>
    <property type="match status" value="1"/>
</dbReference>
<sequence length="104" mass="11941">MIFSINTGLLEACVLALLKDSDSYGYKLTQDVKSLLPISESTLYPVLKRLQTSGYLETYDQPIDGRNRKYYKITPAGLRQHELYIGEWKSYKELIDKIFKGTAL</sequence>
<name>A0A0E2E6P0_TREDN</name>
<dbReference type="HOGENOM" id="CLU_063440_3_0_12"/>
<dbReference type="InterPro" id="IPR005149">
    <property type="entry name" value="Tscrpt_reg_PadR_N"/>
</dbReference>
<dbReference type="PANTHER" id="PTHR33169:SF24">
    <property type="entry name" value="TRANSCRIPTIONAL REGULATOR, PADR FAMILY"/>
    <property type="match status" value="1"/>
</dbReference>